<dbReference type="Pfam" id="PF07715">
    <property type="entry name" value="Plug"/>
    <property type="match status" value="1"/>
</dbReference>
<keyword evidence="11 14" id="KW-0472">Membrane</keyword>
<evidence type="ECO:0000256" key="4">
    <source>
        <dbReference type="ARBA" id="ARBA00022452"/>
    </source>
</evidence>
<evidence type="ECO:0000256" key="11">
    <source>
        <dbReference type="ARBA" id="ARBA00023136"/>
    </source>
</evidence>
<keyword evidence="9" id="KW-0406">Ion transport</keyword>
<evidence type="ECO:0000256" key="10">
    <source>
        <dbReference type="ARBA" id="ARBA00023077"/>
    </source>
</evidence>
<dbReference type="SUPFAM" id="SSF49452">
    <property type="entry name" value="Starch-binding domain-like"/>
    <property type="match status" value="1"/>
</dbReference>
<evidence type="ECO:0000259" key="18">
    <source>
        <dbReference type="Pfam" id="PF07715"/>
    </source>
</evidence>
<comment type="subcellular location">
    <subcellularLocation>
        <location evidence="1 14">Cell outer membrane</location>
        <topology evidence="1 14">Multi-pass membrane protein</topology>
    </subcellularLocation>
</comment>
<proteinExistence type="inferred from homology"/>
<keyword evidence="12 19" id="KW-0675">Receptor</keyword>
<keyword evidence="6 14" id="KW-0812">Transmembrane</keyword>
<evidence type="ECO:0000256" key="7">
    <source>
        <dbReference type="ARBA" id="ARBA00022729"/>
    </source>
</evidence>
<dbReference type="InterPro" id="IPR036942">
    <property type="entry name" value="Beta-barrel_TonB_sf"/>
</dbReference>
<organism evidence="19 20">
    <name type="scientific">Flectobacillus roseus</name>
    <dbReference type="NCBI Taxonomy" id="502259"/>
    <lineage>
        <taxon>Bacteria</taxon>
        <taxon>Pseudomonadati</taxon>
        <taxon>Bacteroidota</taxon>
        <taxon>Cytophagia</taxon>
        <taxon>Cytophagales</taxon>
        <taxon>Flectobacillaceae</taxon>
        <taxon>Flectobacillus</taxon>
    </lineage>
</organism>
<evidence type="ECO:0000256" key="9">
    <source>
        <dbReference type="ARBA" id="ARBA00023065"/>
    </source>
</evidence>
<dbReference type="Pfam" id="PF13715">
    <property type="entry name" value="CarbopepD_reg_2"/>
    <property type="match status" value="1"/>
</dbReference>
<evidence type="ECO:0000256" key="8">
    <source>
        <dbReference type="ARBA" id="ARBA00023004"/>
    </source>
</evidence>
<dbReference type="InterPro" id="IPR012910">
    <property type="entry name" value="Plug_dom"/>
</dbReference>
<dbReference type="PANTHER" id="PTHR32552:SF68">
    <property type="entry name" value="FERRICHROME OUTER MEMBRANE TRANSPORTER_PHAGE RECEPTOR"/>
    <property type="match status" value="1"/>
</dbReference>
<evidence type="ECO:0000313" key="19">
    <source>
        <dbReference type="EMBL" id="MDI9862639.1"/>
    </source>
</evidence>
<accession>A0ABT6YGB3</accession>
<keyword evidence="3 14" id="KW-0813">Transport</keyword>
<dbReference type="InterPro" id="IPR000531">
    <property type="entry name" value="Beta-barrel_TonB"/>
</dbReference>
<keyword evidence="4 14" id="KW-1134">Transmembrane beta strand</keyword>
<dbReference type="SUPFAM" id="SSF56935">
    <property type="entry name" value="Porins"/>
    <property type="match status" value="1"/>
</dbReference>
<evidence type="ECO:0000256" key="12">
    <source>
        <dbReference type="ARBA" id="ARBA00023170"/>
    </source>
</evidence>
<keyword evidence="20" id="KW-1185">Reference proteome</keyword>
<dbReference type="InterPro" id="IPR039426">
    <property type="entry name" value="TonB-dep_rcpt-like"/>
</dbReference>
<dbReference type="RefSeq" id="WP_283346864.1">
    <property type="nucleotide sequence ID" value="NZ_JASHIF010000036.1"/>
</dbReference>
<dbReference type="InterPro" id="IPR013784">
    <property type="entry name" value="Carb-bd-like_fold"/>
</dbReference>
<protein>
    <submittedName>
        <fullName evidence="19">TonB-dependent receptor</fullName>
    </submittedName>
</protein>
<dbReference type="CDD" id="cd01347">
    <property type="entry name" value="ligand_gated_channel"/>
    <property type="match status" value="1"/>
</dbReference>
<evidence type="ECO:0000313" key="20">
    <source>
        <dbReference type="Proteomes" id="UP001236507"/>
    </source>
</evidence>
<dbReference type="PANTHER" id="PTHR32552">
    <property type="entry name" value="FERRICHROME IRON RECEPTOR-RELATED"/>
    <property type="match status" value="1"/>
</dbReference>
<evidence type="ECO:0000259" key="17">
    <source>
        <dbReference type="Pfam" id="PF00593"/>
    </source>
</evidence>
<evidence type="ECO:0000256" key="6">
    <source>
        <dbReference type="ARBA" id="ARBA00022692"/>
    </source>
</evidence>
<dbReference type="EMBL" id="JASHIF010000036">
    <property type="protein sequence ID" value="MDI9862639.1"/>
    <property type="molecule type" value="Genomic_DNA"/>
</dbReference>
<feature type="domain" description="TonB-dependent receptor plug" evidence="18">
    <location>
        <begin position="129"/>
        <end position="226"/>
    </location>
</feature>
<evidence type="ECO:0000256" key="16">
    <source>
        <dbReference type="SAM" id="SignalP"/>
    </source>
</evidence>
<dbReference type="NCBIfam" id="TIGR01783">
    <property type="entry name" value="TonB-siderophor"/>
    <property type="match status" value="1"/>
</dbReference>
<feature type="chain" id="PRO_5047098994" evidence="16">
    <location>
        <begin position="19"/>
        <end position="816"/>
    </location>
</feature>
<dbReference type="InterPro" id="IPR037066">
    <property type="entry name" value="Plug_dom_sf"/>
</dbReference>
<comment type="caution">
    <text evidence="19">The sequence shown here is derived from an EMBL/GenBank/DDBJ whole genome shotgun (WGS) entry which is preliminary data.</text>
</comment>
<reference evidence="19 20" key="1">
    <citation type="submission" date="2023-05" db="EMBL/GenBank/DDBJ databases">
        <title>Novel species of genus Flectobacillus isolated from stream in China.</title>
        <authorList>
            <person name="Lu H."/>
        </authorList>
    </citation>
    <scope>NUCLEOTIDE SEQUENCE [LARGE SCALE GENOMIC DNA]</scope>
    <source>
        <strain evidence="19 20">KCTC 42575</strain>
    </source>
</reference>
<keyword evidence="13 14" id="KW-0998">Cell outer membrane</keyword>
<evidence type="ECO:0000256" key="13">
    <source>
        <dbReference type="ARBA" id="ARBA00023237"/>
    </source>
</evidence>
<keyword evidence="10 15" id="KW-0798">TonB box</keyword>
<sequence length="816" mass="88625">MKSVFLLMLCLFSQMIYAQTGQIIGKVSNNDGQPAAFVSVQLKGSKKGTSSDEQGKFTISNLKGGNYTLVASFVGYKTLEQKVVIEEGKTLNLSLELLESSEMIKEIVVSGSYIANRTPSLGKANIRPLDLPQSTGVVTSTVIADQQAIRLGDVVKNVSGVSQTETRGGVAETFSSRGYSVGIAGAGGSIFKNGTISNTMGFPDASTLESVEVMKGSSALLYGNVSGGLIINMVTKKPRFDWGGQASMLFGSYNQYKPTLDVYGPISKNLAFRVVGTYENAKSYRDVVKTDRTYVTPSLLYKINDKTDVLLQVDYLKSNIVPDAGVGTPNSRITITELPDAPRNRFINTSWAYNNTEQTSSYLTINHKFDANWKLTAIGSIQNTEVKGFGVGVPTAIATNGDYTRTLSAVHTSERDYTAQVNLNGGFKTGALSHQLLVGADFLRISNVSHSFKFTSAAGVVGTAYDKINIFDFSKYVARTDIPTIADTARTTTPQNRYGVYVQDLLTITSKFKVLAGLRYSYQTAFQSTILNLEKNVERRGATADKSDGAFSPKLALIYQPLKTTSIYSSYSNSFTINTGTDINGDNLKPSIIDNYEIGVKNEFLDGKLSANVSVYKIINSNFAQTALFDKNGNPNTNTSIRELSGETTSDGFEVDFNGVLSKNFYFLLGYGYNYMRYTNTTGAVGSQVEGEQLIRSPRSTANGSIFYTFDNTKLKGVKLGLSAFYTGSRFAGNNNVVGLNGGLNNTTTALSSYNALIPLSGFATVDFSVGYSFSKVSVLGKVSNIFNEMNYIVHDRYSINPIAPRQLALTVNYRF</sequence>
<dbReference type="Pfam" id="PF00593">
    <property type="entry name" value="TonB_dep_Rec_b-barrel"/>
    <property type="match status" value="1"/>
</dbReference>
<keyword evidence="5" id="KW-0410">Iron transport</keyword>
<feature type="signal peptide" evidence="16">
    <location>
        <begin position="1"/>
        <end position="18"/>
    </location>
</feature>
<dbReference type="Gene3D" id="2.40.170.20">
    <property type="entry name" value="TonB-dependent receptor, beta-barrel domain"/>
    <property type="match status" value="1"/>
</dbReference>
<comment type="similarity">
    <text evidence="2 14 15">Belongs to the TonB-dependent receptor family.</text>
</comment>
<dbReference type="Gene3D" id="2.170.130.10">
    <property type="entry name" value="TonB-dependent receptor, plug domain"/>
    <property type="match status" value="1"/>
</dbReference>
<evidence type="ECO:0000256" key="14">
    <source>
        <dbReference type="PROSITE-ProRule" id="PRU01360"/>
    </source>
</evidence>
<feature type="domain" description="TonB-dependent receptor-like beta-barrel" evidence="17">
    <location>
        <begin position="304"/>
        <end position="786"/>
    </location>
</feature>
<evidence type="ECO:0000256" key="15">
    <source>
        <dbReference type="RuleBase" id="RU003357"/>
    </source>
</evidence>
<evidence type="ECO:0000256" key="5">
    <source>
        <dbReference type="ARBA" id="ARBA00022496"/>
    </source>
</evidence>
<dbReference type="Gene3D" id="2.60.40.1120">
    <property type="entry name" value="Carboxypeptidase-like, regulatory domain"/>
    <property type="match status" value="1"/>
</dbReference>
<keyword evidence="8" id="KW-0408">Iron</keyword>
<evidence type="ECO:0000256" key="2">
    <source>
        <dbReference type="ARBA" id="ARBA00009810"/>
    </source>
</evidence>
<name>A0ABT6YGB3_9BACT</name>
<keyword evidence="7 16" id="KW-0732">Signal</keyword>
<gene>
    <name evidence="19" type="ORF">QM524_25665</name>
</gene>
<dbReference type="Proteomes" id="UP001236507">
    <property type="component" value="Unassembled WGS sequence"/>
</dbReference>
<dbReference type="PROSITE" id="PS52016">
    <property type="entry name" value="TONB_DEPENDENT_REC_3"/>
    <property type="match status" value="1"/>
</dbReference>
<evidence type="ECO:0000256" key="3">
    <source>
        <dbReference type="ARBA" id="ARBA00022448"/>
    </source>
</evidence>
<dbReference type="InterPro" id="IPR010105">
    <property type="entry name" value="TonB_sidphr_rcpt"/>
</dbReference>
<evidence type="ECO:0000256" key="1">
    <source>
        <dbReference type="ARBA" id="ARBA00004571"/>
    </source>
</evidence>